<evidence type="ECO:0000256" key="3">
    <source>
        <dbReference type="ARBA" id="ARBA00022438"/>
    </source>
</evidence>
<dbReference type="GO" id="GO:0008270">
    <property type="term" value="F:zinc ion binding"/>
    <property type="evidence" value="ECO:0007669"/>
    <property type="project" value="UniProtKB-UniRule"/>
</dbReference>
<dbReference type="Gene3D" id="2.60.40.1730">
    <property type="entry name" value="tricorn interacting facor f3 domain"/>
    <property type="match status" value="1"/>
</dbReference>
<dbReference type="InterPro" id="IPR024571">
    <property type="entry name" value="ERAP1-like_C_dom"/>
</dbReference>
<dbReference type="InterPro" id="IPR042097">
    <property type="entry name" value="Aminopeptidase_N-like_N_sf"/>
</dbReference>
<dbReference type="EMBL" id="AP029267">
    <property type="protein sequence ID" value="BFG05840.1"/>
    <property type="molecule type" value="Genomic_DNA"/>
</dbReference>
<evidence type="ECO:0000256" key="15">
    <source>
        <dbReference type="PIRSR" id="PIRSR634016-1"/>
    </source>
</evidence>
<dbReference type="Pfam" id="PF01433">
    <property type="entry name" value="Peptidase_M1"/>
    <property type="match status" value="1"/>
</dbReference>
<gene>
    <name evidence="23" type="ORF">DMAD_04484</name>
</gene>
<name>A0AAU9GE88_DROMD</name>
<dbReference type="Gene3D" id="2.60.40.1910">
    <property type="match status" value="1"/>
</dbReference>
<feature type="site" description="Transition state stabilizer" evidence="17">
    <location>
        <position position="422"/>
    </location>
</feature>
<keyword evidence="14" id="KW-0449">Lipoprotein</keyword>
<dbReference type="InterPro" id="IPR045357">
    <property type="entry name" value="Aminopeptidase_N-like_N"/>
</dbReference>
<evidence type="ECO:0000313" key="24">
    <source>
        <dbReference type="Proteomes" id="UP001500889"/>
    </source>
</evidence>
<comment type="cofactor">
    <cofactor evidence="16 18">
        <name>Zn(2+)</name>
        <dbReference type="ChEBI" id="CHEBI:29105"/>
    </cofactor>
    <text evidence="16 18">Binds 1 zinc ion per subunit.</text>
</comment>
<feature type="signal peptide" evidence="19">
    <location>
        <begin position="1"/>
        <end position="21"/>
    </location>
</feature>
<dbReference type="InterPro" id="IPR034016">
    <property type="entry name" value="M1_APN-typ"/>
</dbReference>
<keyword evidence="10 16" id="KW-0862">Zinc</keyword>
<dbReference type="GO" id="GO:0043171">
    <property type="term" value="P:peptide catabolic process"/>
    <property type="evidence" value="ECO:0007669"/>
    <property type="project" value="TreeGrafter"/>
</dbReference>
<dbReference type="GO" id="GO:0005886">
    <property type="term" value="C:plasma membrane"/>
    <property type="evidence" value="ECO:0007669"/>
    <property type="project" value="UniProtKB-SubCell"/>
</dbReference>
<dbReference type="GO" id="GO:0098552">
    <property type="term" value="C:side of membrane"/>
    <property type="evidence" value="ECO:0007669"/>
    <property type="project" value="UniProtKB-KW"/>
</dbReference>
<keyword evidence="8 19" id="KW-0732">Signal</keyword>
<sequence>MLGSTGICCLSWLLLLPSARLTVYDHYRLPTSLEPLHYDLRILTHLNATDLRFEGAVSIDLRVLQSTQNITLHARNLRINESRIYLTGNGITATEEMQIELNELFDYYILHLRRELELGEIYQLTLHFESLLNATESGYYNSSYTDAATQEKHYMAVTQFSPTFARQAFPCFDEPSWKATFNVTLGYHKSYTGLSNMPTRSCHKHESLHNYVWCEHEQLLRTSTYLVAFAVHDLTNAATVPSDTKHGVIFRNWLQPKAVDQGNVSIEMAPKVLGYFEDLFQLDFPLRKIDQLAAPTHRFSAMENWGLVTFKEDKFVHIPGVELQEAEDSKARTLAHEYAHQWFGNIVTMKWWNDLWLKEGPSTYFAYLALDALQPAWGRGERFIGKDLARFFRQDSASSVRAISREVKDPAQILGQFTEYVYEKGALMVRMLHKLLGEEAFFLAIRSYLAQHSFGNVAQADLWQSMQQAAVELKVLPADFQLAPAMDTWTLQGGYPLVTAVRDYETGRVSLNQTRFYLEKGLRDAAATADHCWWVPLSFVSQRQPDFEQTRPQFWLECPRQTVELPTAASRDEWLILNPQVSAIYRVNYDEQNWRMIINSLRNDPNFGGIHVLNRVQLMDDLMALGGVQLLSYDWAFDLFEYLQREEHFLPWDRSLGLLNRIGMLLSGQQAKEFKVYMAKLLTVLYRRLPKLGALTSMSSTARDMSLTRLTYTQACRYRVDDCNEQAKLLIMRHLNTLELPADLQEVAYCTTIEQGGEAEFQHVWQLFRNSSHASQQGMWASALGCSRNISLLRQFLDYTLESEKKETSDCYLLAVQTTLTREHLVVEAADHILSHAKRLHEKFKKRQLTSLLQTLAGSLHMPEDSERLREQLKDLKPFEEPLQKALELVKVNQQWQRDCSADFSQALAKYI</sequence>
<keyword evidence="4" id="KW-1003">Cell membrane</keyword>
<keyword evidence="11 18" id="KW-0482">Metalloprotease</keyword>
<dbReference type="GO" id="GO:0005737">
    <property type="term" value="C:cytoplasm"/>
    <property type="evidence" value="ECO:0007669"/>
    <property type="project" value="TreeGrafter"/>
</dbReference>
<evidence type="ECO:0000256" key="1">
    <source>
        <dbReference type="ARBA" id="ARBA00004609"/>
    </source>
</evidence>
<evidence type="ECO:0000256" key="14">
    <source>
        <dbReference type="ARBA" id="ARBA00023288"/>
    </source>
</evidence>
<evidence type="ECO:0000256" key="4">
    <source>
        <dbReference type="ARBA" id="ARBA00022475"/>
    </source>
</evidence>
<dbReference type="PRINTS" id="PR00756">
    <property type="entry name" value="ALADIPTASE"/>
</dbReference>
<dbReference type="GO" id="GO:0005615">
    <property type="term" value="C:extracellular space"/>
    <property type="evidence" value="ECO:0007669"/>
    <property type="project" value="TreeGrafter"/>
</dbReference>
<evidence type="ECO:0000256" key="8">
    <source>
        <dbReference type="ARBA" id="ARBA00022729"/>
    </source>
</evidence>
<keyword evidence="9 18" id="KW-0378">Hydrolase</keyword>
<dbReference type="SUPFAM" id="SSF55486">
    <property type="entry name" value="Metalloproteases ('zincins'), catalytic domain"/>
    <property type="match status" value="1"/>
</dbReference>
<feature type="domain" description="ERAP1-like C-terminal" evidence="21">
    <location>
        <begin position="574"/>
        <end position="891"/>
    </location>
</feature>
<evidence type="ECO:0000256" key="9">
    <source>
        <dbReference type="ARBA" id="ARBA00022801"/>
    </source>
</evidence>
<dbReference type="Proteomes" id="UP001500889">
    <property type="component" value="Chromosome E"/>
</dbReference>
<evidence type="ECO:0000256" key="19">
    <source>
        <dbReference type="SAM" id="SignalP"/>
    </source>
</evidence>
<accession>A0AAU9GE88</accession>
<dbReference type="AlphaFoldDB" id="A0AAU9GE88"/>
<keyword evidence="6 18" id="KW-0645">Protease</keyword>
<dbReference type="Pfam" id="PF17900">
    <property type="entry name" value="Peptidase_M1_N"/>
    <property type="match status" value="1"/>
</dbReference>
<keyword evidence="13" id="KW-0325">Glycoprotein</keyword>
<feature type="binding site" evidence="16">
    <location>
        <position position="336"/>
    </location>
    <ligand>
        <name>Zn(2+)</name>
        <dbReference type="ChEBI" id="CHEBI:29105"/>
        <note>catalytic</note>
    </ligand>
</feature>
<dbReference type="InterPro" id="IPR027268">
    <property type="entry name" value="Peptidase_M4/M1_CTD_sf"/>
</dbReference>
<dbReference type="Gene3D" id="1.25.50.20">
    <property type="match status" value="1"/>
</dbReference>
<keyword evidence="3 18" id="KW-0031">Aminopeptidase</keyword>
<dbReference type="Pfam" id="PF11838">
    <property type="entry name" value="ERAP1_C"/>
    <property type="match status" value="1"/>
</dbReference>
<feature type="chain" id="PRO_5043919579" description="Aminopeptidase" evidence="19">
    <location>
        <begin position="22"/>
        <end position="912"/>
    </location>
</feature>
<dbReference type="PANTHER" id="PTHR11533">
    <property type="entry name" value="PROTEASE M1 ZINC METALLOPROTEASE"/>
    <property type="match status" value="1"/>
</dbReference>
<feature type="binding site" evidence="16">
    <location>
        <position position="359"/>
    </location>
    <ligand>
        <name>Zn(2+)</name>
        <dbReference type="ChEBI" id="CHEBI:29105"/>
        <note>catalytic</note>
    </ligand>
</feature>
<proteinExistence type="inferred from homology"/>
<dbReference type="CDD" id="cd09601">
    <property type="entry name" value="M1_APN-Q_like"/>
    <property type="match status" value="1"/>
</dbReference>
<evidence type="ECO:0000256" key="6">
    <source>
        <dbReference type="ARBA" id="ARBA00022670"/>
    </source>
</evidence>
<evidence type="ECO:0000259" key="22">
    <source>
        <dbReference type="Pfam" id="PF17900"/>
    </source>
</evidence>
<feature type="binding site" evidence="16">
    <location>
        <position position="340"/>
    </location>
    <ligand>
        <name>Zn(2+)</name>
        <dbReference type="ChEBI" id="CHEBI:29105"/>
        <note>catalytic</note>
    </ligand>
</feature>
<dbReference type="EC" id="3.4.11.-" evidence="18"/>
<comment type="subcellular location">
    <subcellularLocation>
        <location evidence="1">Cell membrane</location>
        <topology evidence="1">Lipid-anchor</topology>
        <topology evidence="1">GPI-anchor</topology>
    </subcellularLocation>
</comment>
<keyword evidence="7 16" id="KW-0479">Metal-binding</keyword>
<keyword evidence="5" id="KW-0336">GPI-anchor</keyword>
<evidence type="ECO:0000256" key="10">
    <source>
        <dbReference type="ARBA" id="ARBA00022833"/>
    </source>
</evidence>
<feature type="domain" description="Aminopeptidase N-like N-terminal" evidence="22">
    <location>
        <begin position="35"/>
        <end position="226"/>
    </location>
</feature>
<evidence type="ECO:0000256" key="16">
    <source>
        <dbReference type="PIRSR" id="PIRSR634016-3"/>
    </source>
</evidence>
<dbReference type="InterPro" id="IPR014782">
    <property type="entry name" value="Peptidase_M1_dom"/>
</dbReference>
<dbReference type="GO" id="GO:0042277">
    <property type="term" value="F:peptide binding"/>
    <property type="evidence" value="ECO:0007669"/>
    <property type="project" value="TreeGrafter"/>
</dbReference>
<keyword evidence="12" id="KW-0472">Membrane</keyword>
<dbReference type="FunFam" id="2.60.40.1730:FF:000016">
    <property type="entry name" value="Aminopeptidase"/>
    <property type="match status" value="1"/>
</dbReference>
<evidence type="ECO:0000256" key="18">
    <source>
        <dbReference type="RuleBase" id="RU364040"/>
    </source>
</evidence>
<dbReference type="SUPFAM" id="SSF63737">
    <property type="entry name" value="Leukotriene A4 hydrolase N-terminal domain"/>
    <property type="match status" value="1"/>
</dbReference>
<dbReference type="GO" id="GO:0006508">
    <property type="term" value="P:proteolysis"/>
    <property type="evidence" value="ECO:0007669"/>
    <property type="project" value="UniProtKB-KW"/>
</dbReference>
<dbReference type="Gene3D" id="1.10.390.10">
    <property type="entry name" value="Neutral Protease Domain 2"/>
    <property type="match status" value="1"/>
</dbReference>
<evidence type="ECO:0000256" key="11">
    <source>
        <dbReference type="ARBA" id="ARBA00023049"/>
    </source>
</evidence>
<evidence type="ECO:0000256" key="5">
    <source>
        <dbReference type="ARBA" id="ARBA00022622"/>
    </source>
</evidence>
<comment type="similarity">
    <text evidence="2 18">Belongs to the peptidase M1 family.</text>
</comment>
<protein>
    <recommendedName>
        <fullName evidence="18">Aminopeptidase</fullName>
        <ecNumber evidence="18">3.4.11.-</ecNumber>
    </recommendedName>
</protein>
<dbReference type="InterPro" id="IPR050344">
    <property type="entry name" value="Peptidase_M1_aminopeptidases"/>
</dbReference>
<keyword evidence="24" id="KW-1185">Reference proteome</keyword>
<dbReference type="PANTHER" id="PTHR11533:SF253">
    <property type="entry name" value="AMINOPEPTIDASE-RELATED"/>
    <property type="match status" value="1"/>
</dbReference>
<organism evidence="23 24">
    <name type="scientific">Drosophila madeirensis</name>
    <name type="common">Fruit fly</name>
    <dbReference type="NCBI Taxonomy" id="30013"/>
    <lineage>
        <taxon>Eukaryota</taxon>
        <taxon>Metazoa</taxon>
        <taxon>Ecdysozoa</taxon>
        <taxon>Arthropoda</taxon>
        <taxon>Hexapoda</taxon>
        <taxon>Insecta</taxon>
        <taxon>Pterygota</taxon>
        <taxon>Neoptera</taxon>
        <taxon>Endopterygota</taxon>
        <taxon>Diptera</taxon>
        <taxon>Brachycera</taxon>
        <taxon>Muscomorpha</taxon>
        <taxon>Ephydroidea</taxon>
        <taxon>Drosophilidae</taxon>
        <taxon>Drosophila</taxon>
        <taxon>Sophophora</taxon>
    </lineage>
</organism>
<evidence type="ECO:0000256" key="13">
    <source>
        <dbReference type="ARBA" id="ARBA00023180"/>
    </source>
</evidence>
<evidence type="ECO:0000256" key="7">
    <source>
        <dbReference type="ARBA" id="ARBA00022723"/>
    </source>
</evidence>
<evidence type="ECO:0000259" key="20">
    <source>
        <dbReference type="Pfam" id="PF01433"/>
    </source>
</evidence>
<evidence type="ECO:0000259" key="21">
    <source>
        <dbReference type="Pfam" id="PF11838"/>
    </source>
</evidence>
<dbReference type="GO" id="GO:0070006">
    <property type="term" value="F:metalloaminopeptidase activity"/>
    <property type="evidence" value="ECO:0007669"/>
    <property type="project" value="TreeGrafter"/>
</dbReference>
<evidence type="ECO:0000256" key="2">
    <source>
        <dbReference type="ARBA" id="ARBA00010136"/>
    </source>
</evidence>
<evidence type="ECO:0000313" key="23">
    <source>
        <dbReference type="EMBL" id="BFG05840.1"/>
    </source>
</evidence>
<dbReference type="FunFam" id="2.60.40.1910:FF:000008">
    <property type="entry name" value="Aminopeptidase"/>
    <property type="match status" value="1"/>
</dbReference>
<feature type="domain" description="Peptidase M1 membrane alanine aminopeptidase" evidence="20">
    <location>
        <begin position="266"/>
        <end position="471"/>
    </location>
</feature>
<dbReference type="FunFam" id="1.10.390.10:FF:000013">
    <property type="entry name" value="Aminopeptidase N"/>
    <property type="match status" value="1"/>
</dbReference>
<evidence type="ECO:0000256" key="17">
    <source>
        <dbReference type="PIRSR" id="PIRSR634016-4"/>
    </source>
</evidence>
<feature type="active site" description="Proton acceptor" evidence="15">
    <location>
        <position position="337"/>
    </location>
</feature>
<evidence type="ECO:0000256" key="12">
    <source>
        <dbReference type="ARBA" id="ARBA00023136"/>
    </source>
</evidence>
<reference evidence="23 24" key="1">
    <citation type="submission" date="2024-02" db="EMBL/GenBank/DDBJ databases">
        <title>A chromosome-level genome assembly of Drosophila madeirensis, a fruit fly species endemic to Madeira island.</title>
        <authorList>
            <person name="Tomihara K."/>
            <person name="Llopart A."/>
            <person name="Yamamoto D."/>
        </authorList>
    </citation>
    <scope>NUCLEOTIDE SEQUENCE [LARGE SCALE GENOMIC DNA]</scope>
    <source>
        <strain evidence="23 24">RF1</strain>
    </source>
</reference>
<dbReference type="InterPro" id="IPR001930">
    <property type="entry name" value="Peptidase_M1"/>
</dbReference>